<dbReference type="Pfam" id="PF00583">
    <property type="entry name" value="Acetyltransf_1"/>
    <property type="match status" value="1"/>
</dbReference>
<evidence type="ECO:0000259" key="3">
    <source>
        <dbReference type="PROSITE" id="PS51186"/>
    </source>
</evidence>
<dbReference type="PANTHER" id="PTHR43877">
    <property type="entry name" value="AMINOALKYLPHOSPHONATE N-ACETYLTRANSFERASE-RELATED-RELATED"/>
    <property type="match status" value="1"/>
</dbReference>
<evidence type="ECO:0000256" key="2">
    <source>
        <dbReference type="ARBA" id="ARBA00023315"/>
    </source>
</evidence>
<keyword evidence="2" id="KW-0012">Acyltransferase</keyword>
<dbReference type="InterPro" id="IPR000182">
    <property type="entry name" value="GNAT_dom"/>
</dbReference>
<comment type="caution">
    <text evidence="4">The sequence shown here is derived from an EMBL/GenBank/DDBJ whole genome shotgun (WGS) entry which is preliminary data.</text>
</comment>
<dbReference type="CDD" id="cd04301">
    <property type="entry name" value="NAT_SF"/>
    <property type="match status" value="1"/>
</dbReference>
<dbReference type="SUPFAM" id="SSF55729">
    <property type="entry name" value="Acyl-CoA N-acyltransferases (Nat)"/>
    <property type="match status" value="1"/>
</dbReference>
<gene>
    <name evidence="4" type="ORF">CYJ73_20970</name>
</gene>
<dbReference type="InterPro" id="IPR050832">
    <property type="entry name" value="Bact_Acetyltransf"/>
</dbReference>
<accession>A0A2I1R345</accession>
<keyword evidence="1 4" id="KW-0808">Transferase</keyword>
<reference evidence="4 5" key="1">
    <citation type="submission" date="2017-12" db="EMBL/GenBank/DDBJ databases">
        <title>Phylogenetic diversity of female urinary microbiome.</title>
        <authorList>
            <person name="Thomas-White K."/>
            <person name="Wolfe A.J."/>
        </authorList>
    </citation>
    <scope>NUCLEOTIDE SEQUENCE [LARGE SCALE GENOMIC DNA]</scope>
    <source>
        <strain evidence="4 5">UMB0777</strain>
    </source>
</reference>
<evidence type="ECO:0000256" key="1">
    <source>
        <dbReference type="ARBA" id="ARBA00022679"/>
    </source>
</evidence>
<dbReference type="PROSITE" id="PS51186">
    <property type="entry name" value="GNAT"/>
    <property type="match status" value="1"/>
</dbReference>
<dbReference type="Proteomes" id="UP000234662">
    <property type="component" value="Unassembled WGS sequence"/>
</dbReference>
<evidence type="ECO:0000313" key="5">
    <source>
        <dbReference type="Proteomes" id="UP000234662"/>
    </source>
</evidence>
<sequence length="152" mass="16350">MGCEATSGDPIVTRPAEPADAEELEALFEELGHPATTAQLATRLTRVQSDPTYQAWIALSAEHVPVGFAAGHLVHPIEDDRPAAQLIALVSSTQARGTGVGTALCRTFEDWALTHGAQRAVVNSGNLRQSAHEFYQRDGWTHTGIRFAKPLP</sequence>
<organism evidence="4 5">
    <name type="scientific">Gordonia terrae</name>
    <dbReference type="NCBI Taxonomy" id="2055"/>
    <lineage>
        <taxon>Bacteria</taxon>
        <taxon>Bacillati</taxon>
        <taxon>Actinomycetota</taxon>
        <taxon>Actinomycetes</taxon>
        <taxon>Mycobacteriales</taxon>
        <taxon>Gordoniaceae</taxon>
        <taxon>Gordonia</taxon>
    </lineage>
</organism>
<dbReference type="Gene3D" id="3.40.630.30">
    <property type="match status" value="1"/>
</dbReference>
<dbReference type="EMBL" id="PKJC01000023">
    <property type="protein sequence ID" value="PKZ63541.1"/>
    <property type="molecule type" value="Genomic_DNA"/>
</dbReference>
<name>A0A2I1R345_9ACTN</name>
<proteinExistence type="predicted"/>
<dbReference type="InterPro" id="IPR016181">
    <property type="entry name" value="Acyl_CoA_acyltransferase"/>
</dbReference>
<protein>
    <submittedName>
        <fullName evidence="4">N-acetyltransferase</fullName>
    </submittedName>
</protein>
<dbReference type="GO" id="GO:0016747">
    <property type="term" value="F:acyltransferase activity, transferring groups other than amino-acyl groups"/>
    <property type="evidence" value="ECO:0007669"/>
    <property type="project" value="InterPro"/>
</dbReference>
<dbReference type="AlphaFoldDB" id="A0A2I1R345"/>
<feature type="domain" description="N-acetyltransferase" evidence="3">
    <location>
        <begin position="11"/>
        <end position="152"/>
    </location>
</feature>
<evidence type="ECO:0000313" key="4">
    <source>
        <dbReference type="EMBL" id="PKZ63541.1"/>
    </source>
</evidence>